<accession>A0A1R3JWY8</accession>
<dbReference type="SUPFAM" id="SSF81901">
    <property type="entry name" value="HCP-like"/>
    <property type="match status" value="1"/>
</dbReference>
<gene>
    <name evidence="5" type="ORF">COLO4_13293</name>
</gene>
<feature type="domain" description="ACT" evidence="4">
    <location>
        <begin position="332"/>
        <end position="414"/>
    </location>
</feature>
<dbReference type="Gene3D" id="1.25.40.10">
    <property type="entry name" value="Tetratricopeptide repeat domain"/>
    <property type="match status" value="4"/>
</dbReference>
<feature type="repeat" description="PPR" evidence="2">
    <location>
        <begin position="572"/>
        <end position="606"/>
    </location>
</feature>
<comment type="caution">
    <text evidence="5">The sequence shown here is derived from an EMBL/GenBank/DDBJ whole genome shotgun (WGS) entry which is preliminary data.</text>
</comment>
<feature type="repeat" description="PPR" evidence="2">
    <location>
        <begin position="923"/>
        <end position="957"/>
    </location>
</feature>
<dbReference type="InterPro" id="IPR002885">
    <property type="entry name" value="PPR_rpt"/>
</dbReference>
<dbReference type="NCBIfam" id="TIGR00756">
    <property type="entry name" value="PPR"/>
    <property type="match status" value="5"/>
</dbReference>
<dbReference type="PANTHER" id="PTHR31096">
    <property type="entry name" value="ACT DOMAIN-CONTAINING PROTEIN ACR4-RELATED"/>
    <property type="match status" value="1"/>
</dbReference>
<dbReference type="SUPFAM" id="SSF55021">
    <property type="entry name" value="ACT-like"/>
    <property type="match status" value="3"/>
</dbReference>
<dbReference type="STRING" id="93759.A0A1R3JWY8"/>
<dbReference type="PROSITE" id="PS51671">
    <property type="entry name" value="ACT"/>
    <property type="match status" value="3"/>
</dbReference>
<evidence type="ECO:0000259" key="4">
    <source>
        <dbReference type="PROSITE" id="PS51671"/>
    </source>
</evidence>
<dbReference type="InterPro" id="IPR045865">
    <property type="entry name" value="ACT-like_dom_sf"/>
</dbReference>
<dbReference type="Pfam" id="PF13041">
    <property type="entry name" value="PPR_2"/>
    <property type="match status" value="2"/>
</dbReference>
<evidence type="ECO:0000256" key="2">
    <source>
        <dbReference type="PROSITE-ProRule" id="PRU00708"/>
    </source>
</evidence>
<keyword evidence="6" id="KW-1185">Reference proteome</keyword>
<dbReference type="PANTHER" id="PTHR31096:SF55">
    <property type="entry name" value="ACT DOMAIN-CONTAINING PROTEIN ACR6"/>
    <property type="match status" value="1"/>
</dbReference>
<dbReference type="FunFam" id="3.30.70.260:FF:000060">
    <property type="entry name" value="ACT domain repeat 6"/>
    <property type="match status" value="1"/>
</dbReference>
<dbReference type="PROSITE" id="PS51375">
    <property type="entry name" value="PPR"/>
    <property type="match status" value="5"/>
</dbReference>
<reference evidence="6" key="1">
    <citation type="submission" date="2013-09" db="EMBL/GenBank/DDBJ databases">
        <title>Corchorus olitorius genome sequencing.</title>
        <authorList>
            <person name="Alam M."/>
            <person name="Haque M.S."/>
            <person name="Islam M.S."/>
            <person name="Emdad E.M."/>
            <person name="Islam M.M."/>
            <person name="Ahmed B."/>
            <person name="Halim A."/>
            <person name="Hossen Q.M.M."/>
            <person name="Hossain M.Z."/>
            <person name="Ahmed R."/>
            <person name="Khan M.M."/>
            <person name="Islam R."/>
            <person name="Rashid M.M."/>
            <person name="Khan S.A."/>
            <person name="Rahman M.S."/>
            <person name="Alam M."/>
            <person name="Yahiya A.S."/>
            <person name="Khan M.S."/>
            <person name="Azam M.S."/>
            <person name="Haque T."/>
            <person name="Lashkar M.Z.H."/>
            <person name="Akhand A.I."/>
            <person name="Morshed G."/>
            <person name="Roy S."/>
            <person name="Uddin K.S."/>
            <person name="Rabeya T."/>
            <person name="Hossain A.S."/>
            <person name="Chowdhury A."/>
            <person name="Snigdha A.R."/>
            <person name="Mortoza M.S."/>
            <person name="Matin S.A."/>
            <person name="Hoque S.M.E."/>
            <person name="Islam M.K."/>
            <person name="Roy D.K."/>
            <person name="Haider R."/>
            <person name="Moosa M.M."/>
            <person name="Elias S.M."/>
            <person name="Hasan A.M."/>
            <person name="Jahan S."/>
            <person name="Shafiuddin M."/>
            <person name="Mahmood N."/>
            <person name="Shommy N.S."/>
        </authorList>
    </citation>
    <scope>NUCLEOTIDE SEQUENCE [LARGE SCALE GENOMIC DNA]</scope>
    <source>
        <strain evidence="6">cv. O-4</strain>
    </source>
</reference>
<feature type="repeat" description="PPR" evidence="2">
    <location>
        <begin position="853"/>
        <end position="887"/>
    </location>
</feature>
<organism evidence="5 6">
    <name type="scientific">Corchorus olitorius</name>
    <dbReference type="NCBI Taxonomy" id="93759"/>
    <lineage>
        <taxon>Eukaryota</taxon>
        <taxon>Viridiplantae</taxon>
        <taxon>Streptophyta</taxon>
        <taxon>Embryophyta</taxon>
        <taxon>Tracheophyta</taxon>
        <taxon>Spermatophyta</taxon>
        <taxon>Magnoliopsida</taxon>
        <taxon>eudicotyledons</taxon>
        <taxon>Gunneridae</taxon>
        <taxon>Pentapetalae</taxon>
        <taxon>rosids</taxon>
        <taxon>malvids</taxon>
        <taxon>Malvales</taxon>
        <taxon>Malvaceae</taxon>
        <taxon>Grewioideae</taxon>
        <taxon>Apeibeae</taxon>
        <taxon>Corchorus</taxon>
    </lineage>
</organism>
<dbReference type="Proteomes" id="UP000187203">
    <property type="component" value="Unassembled WGS sequence"/>
</dbReference>
<keyword evidence="1 3" id="KW-0677">Repeat</keyword>
<dbReference type="InterPro" id="IPR002912">
    <property type="entry name" value="ACT_dom"/>
</dbReference>
<feature type="domain" description="ACT" evidence="4">
    <location>
        <begin position="29"/>
        <end position="113"/>
    </location>
</feature>
<dbReference type="CDD" id="cd04925">
    <property type="entry name" value="ACT_ACR_2"/>
    <property type="match status" value="1"/>
</dbReference>
<protein>
    <recommendedName>
        <fullName evidence="3">ACT domain-containing protein ACR</fullName>
    </recommendedName>
    <alternativeName>
        <fullName evidence="3">Protein ACT DOMAIN REPEATS</fullName>
    </alternativeName>
</protein>
<comment type="function">
    <text evidence="3">Binds amino acids.</text>
</comment>
<feature type="repeat" description="PPR" evidence="2">
    <location>
        <begin position="818"/>
        <end position="852"/>
    </location>
</feature>
<dbReference type="InterPro" id="IPR040217">
    <property type="entry name" value="ACR1-12"/>
</dbReference>
<feature type="domain" description="ACT" evidence="4">
    <location>
        <begin position="118"/>
        <end position="202"/>
    </location>
</feature>
<dbReference type="Pfam" id="PF01842">
    <property type="entry name" value="ACT"/>
    <property type="match status" value="2"/>
</dbReference>
<dbReference type="InterPro" id="IPR011990">
    <property type="entry name" value="TPR-like_helical_dom_sf"/>
</dbReference>
<evidence type="ECO:0000256" key="3">
    <source>
        <dbReference type="RuleBase" id="RU369043"/>
    </source>
</evidence>
<dbReference type="Gene3D" id="3.30.70.260">
    <property type="match status" value="1"/>
</dbReference>
<evidence type="ECO:0000256" key="1">
    <source>
        <dbReference type="ARBA" id="ARBA00022737"/>
    </source>
</evidence>
<dbReference type="Pfam" id="PF01535">
    <property type="entry name" value="PPR"/>
    <property type="match status" value="3"/>
</dbReference>
<dbReference type="CDD" id="cd04897">
    <property type="entry name" value="ACT_ACR_3"/>
    <property type="match status" value="1"/>
</dbReference>
<dbReference type="EMBL" id="AWUE01015149">
    <property type="protein sequence ID" value="OMO99389.1"/>
    <property type="molecule type" value="Genomic_DNA"/>
</dbReference>
<evidence type="ECO:0000313" key="6">
    <source>
        <dbReference type="Proteomes" id="UP000187203"/>
    </source>
</evidence>
<dbReference type="CDD" id="cd04895">
    <property type="entry name" value="ACT_ACR_1"/>
    <property type="match status" value="1"/>
</dbReference>
<dbReference type="AlphaFoldDB" id="A0A1R3JWY8"/>
<feature type="repeat" description="PPR" evidence="2">
    <location>
        <begin position="888"/>
        <end position="922"/>
    </location>
</feature>
<dbReference type="OrthoDB" id="185373at2759"/>
<name>A0A1R3JWY8_9ROSI</name>
<sequence length="1068" mass="119848">MDDEYAKLVRRVNQPRVVIDNSSCEDATVIQVDSVNKHGILLEVVQVLTDMNLVIRKAYISSDGGWFMDVFNVVDNDGNKIRDKEVIDYIQRRIETSAGFFPSRRGSVGVMPSEEHTSIELAGTDRPGLLSEVCAVLADLHCNVVNAEIWTHNARAAAVVHVTDDLTGSAISDPKRLSTIKELLCNVLKGSDDLKTAKTVLSAPGFMHRERRLHQIMFADRDYERVERAGVRTAQDGSSRPQVTLLNIEKDYTVVTMRSKDRPKLLFDIVCTLTDMQYVVFHGMVNTGRMEAYQEFYIRHVDGLPISSEAERVRVIQCLEAAIERRASEGLELELFTDDRLGLLSDITRIFRENSLCIRRALISTKGGKAKDTFYVTDVTGNPVDPKIIDSIRRQIGHTLLQVKHDTSLAPKPPHQETTMVMRPVTDLANKIARALISASNHAIPTRKWTPSLEQTLHRLGCRDSLSPSMVAQVIDSFLSTHHSLALGFFNWASQQPGFSHDSVSYQSILKSLSFSRQFNALEILLKQVKAQKLSLDSSVYRFIISSLIKGKKTQNAFWVFYEVNSPRAELGADLCNSLLAALVSDGYYGHAEKVFDEMFQKGVAFNTIGFGLFIWRFSKNGELSKVLSLLDEVKKKNSSEVNGSIMALLIVHGLCFSSRESEALWVLDELRSRGFKPDFIAYRIVAEAFRTTNSVVERALVLKKKKKLGVAPRSNDYREFILGLILERRICEARDLGEVIVSGNFPIEDDVLNALIGSVSSIDPASAIMFLNFMVRKGRLPTLLTLSNLSRNLCKHGKVDELLEVYQVLASHDYFLDMESYNLMVSFLCKAGRVRVAYEVLQEMRKKGLAPNVFFYNSLMEACCREDLVRPAKRLWDEMFASGCTGNLNTYNILIGKLSKIGEVDEALRLFQHMREKGVMPDATTYTTLLEGLCQESNFESAIAIFNKSVEQDVMLAQSILRTFVIHLCRKGQFHVASKLLCGLTSDITSSDAHAVLLKCLADAKEIQFAIKHIDWVRETSPSMLQAIYNKLVASLSSTSRPDSVEQLLQAIQVKCLPNCTEAYTSY</sequence>
<proteinExistence type="predicted"/>
<dbReference type="GO" id="GO:0016597">
    <property type="term" value="F:amino acid binding"/>
    <property type="evidence" value="ECO:0007669"/>
    <property type="project" value="UniProtKB-UniRule"/>
</dbReference>
<evidence type="ECO:0000313" key="5">
    <source>
        <dbReference type="EMBL" id="OMO99389.1"/>
    </source>
</evidence>